<dbReference type="EMBL" id="CAJNOL010000194">
    <property type="protein sequence ID" value="CAF0923741.1"/>
    <property type="molecule type" value="Genomic_DNA"/>
</dbReference>
<dbReference type="AlphaFoldDB" id="A0A814B3A6"/>
<evidence type="ECO:0000313" key="2">
    <source>
        <dbReference type="Proteomes" id="UP000663870"/>
    </source>
</evidence>
<organism evidence="1 2">
    <name type="scientific">Rotaria sordida</name>
    <dbReference type="NCBI Taxonomy" id="392033"/>
    <lineage>
        <taxon>Eukaryota</taxon>
        <taxon>Metazoa</taxon>
        <taxon>Spiralia</taxon>
        <taxon>Gnathifera</taxon>
        <taxon>Rotifera</taxon>
        <taxon>Eurotatoria</taxon>
        <taxon>Bdelloidea</taxon>
        <taxon>Philodinida</taxon>
        <taxon>Philodinidae</taxon>
        <taxon>Rotaria</taxon>
    </lineage>
</organism>
<proteinExistence type="predicted"/>
<sequence length="82" mass="9561">MTIDYYSRYQSKSQAITCSSVIKMILALQTKLNTFKPFLCGISIEFFHYSFSSFCFFQLRRALIHCCSNPLKSTIEQELTKL</sequence>
<name>A0A814B3A6_9BILA</name>
<protein>
    <submittedName>
        <fullName evidence="1">Uncharacterized protein</fullName>
    </submittedName>
</protein>
<keyword evidence="2" id="KW-1185">Reference proteome</keyword>
<comment type="caution">
    <text evidence="1">The sequence shown here is derived from an EMBL/GenBank/DDBJ whole genome shotgun (WGS) entry which is preliminary data.</text>
</comment>
<accession>A0A814B3A6</accession>
<reference evidence="1" key="1">
    <citation type="submission" date="2021-02" db="EMBL/GenBank/DDBJ databases">
        <authorList>
            <person name="Nowell W R."/>
        </authorList>
    </citation>
    <scope>NUCLEOTIDE SEQUENCE</scope>
</reference>
<gene>
    <name evidence="1" type="ORF">JXQ802_LOCUS10263</name>
</gene>
<evidence type="ECO:0000313" key="1">
    <source>
        <dbReference type="EMBL" id="CAF0923741.1"/>
    </source>
</evidence>
<dbReference type="Proteomes" id="UP000663870">
    <property type="component" value="Unassembled WGS sequence"/>
</dbReference>